<reference evidence="4" key="1">
    <citation type="submission" date="2016-05" db="EMBL/GenBank/DDBJ databases">
        <authorList>
            <person name="Naeem Raeece"/>
        </authorList>
    </citation>
    <scope>NUCLEOTIDE SEQUENCE [LARGE SCALE GENOMIC DNA]</scope>
</reference>
<feature type="region of interest" description="Disordered" evidence="1">
    <location>
        <begin position="279"/>
        <end position="310"/>
    </location>
</feature>
<feature type="compositionally biased region" description="Basic and acidic residues" evidence="1">
    <location>
        <begin position="236"/>
        <end position="249"/>
    </location>
</feature>
<feature type="region of interest" description="Disordered" evidence="1">
    <location>
        <begin position="202"/>
        <end position="249"/>
    </location>
</feature>
<evidence type="ECO:0000313" key="4">
    <source>
        <dbReference type="Proteomes" id="UP000078550"/>
    </source>
</evidence>
<dbReference type="InterPro" id="IPR006569">
    <property type="entry name" value="CID_dom"/>
</dbReference>
<feature type="domain" description="CID" evidence="2">
    <location>
        <begin position="561"/>
        <end position="704"/>
    </location>
</feature>
<feature type="compositionally biased region" description="Basic residues" evidence="1">
    <location>
        <begin position="58"/>
        <end position="69"/>
    </location>
</feature>
<feature type="region of interest" description="Disordered" evidence="1">
    <location>
        <begin position="508"/>
        <end position="530"/>
    </location>
</feature>
<dbReference type="Gene3D" id="1.25.40.90">
    <property type="match status" value="1"/>
</dbReference>
<feature type="compositionally biased region" description="Basic and acidic residues" evidence="1">
    <location>
        <begin position="379"/>
        <end position="390"/>
    </location>
</feature>
<dbReference type="EMBL" id="FLRE01000114">
    <property type="protein sequence ID" value="SBT36187.1"/>
    <property type="molecule type" value="Genomic_DNA"/>
</dbReference>
<organism evidence="3 4">
    <name type="scientific">Plasmodium ovale wallikeri</name>
    <dbReference type="NCBI Taxonomy" id="864142"/>
    <lineage>
        <taxon>Eukaryota</taxon>
        <taxon>Sar</taxon>
        <taxon>Alveolata</taxon>
        <taxon>Apicomplexa</taxon>
        <taxon>Aconoidasida</taxon>
        <taxon>Haemosporida</taxon>
        <taxon>Plasmodiidae</taxon>
        <taxon>Plasmodium</taxon>
        <taxon>Plasmodium (Plasmodium)</taxon>
    </lineage>
</organism>
<feature type="region of interest" description="Disordered" evidence="1">
    <location>
        <begin position="1"/>
        <end position="86"/>
    </location>
</feature>
<feature type="region of interest" description="Disordered" evidence="1">
    <location>
        <begin position="106"/>
        <end position="142"/>
    </location>
</feature>
<evidence type="ECO:0000259" key="2">
    <source>
        <dbReference type="PROSITE" id="PS51391"/>
    </source>
</evidence>
<gene>
    <name evidence="3" type="ORF">POVWA2_028870</name>
</gene>
<dbReference type="Pfam" id="PF04818">
    <property type="entry name" value="CID"/>
    <property type="match status" value="1"/>
</dbReference>
<dbReference type="Proteomes" id="UP000078550">
    <property type="component" value="Unassembled WGS sequence"/>
</dbReference>
<evidence type="ECO:0000313" key="3">
    <source>
        <dbReference type="EMBL" id="SBT36187.1"/>
    </source>
</evidence>
<sequence>MKYGKTCWDSENGKKKNEQNVNDDKYSSRNNNTRYNNRDGGIGYNKSYHIKSYNGKSRNSRPHSSRSHSGRPYSNRPSSGKFNAEKQGYTSFSSNVKSYNNYETKNKILDKRNSKNSDYNSSSYRKGSMNDNMDVPNSNIRSKNYSSYQKKYVRISTERAPTYNMYGANYKTNDFDRGNNMHMNNDIAQDDFLPNDNNYHMGERHMSNDGYRGTHRDNRGDHQGNSYNYGSDDEGDYRRGQHGDDRVDDRANTFDFRKQQLTRDLNNLHRDLHNMLFSPSKMDEDKEKDMPNVSSVNSNFHHGSDDNNSFLNTRQMKLQNEASKDGNSYDIPLPRSKESHDSVLSKLSILRNIPFNNSESARSSGGGNGIISKGIPSGEKIEQPKSSTKEKTAMIIDDLKKCLNRKYEGKLYIPSEEATNRAMHEFSETNIAKEYVNNCFDSNAHSSGSSLDFGRCIDQNGRREGNRYTANFPVNSENSGSYTHTMGGDNLHYKDNRYSYPVLNDYRPMPESPMVKDDSSSSGEGSFGDRDMPGVQENAVVIGQNVKNEWMRGEGINFSDNSIFPEEQIRESLKVLNTLQVDIERVCCYIKHFVDPPEKLFQVMTNVFLDNEVMINSKMAIFYVYNHLIQELKNNYRNNFIKYNIIAEKGLELFVIPILKYIIEEGIQLDMINKFYRCISIWSERNIYSKIICDKLKLLQKCPNKKINITLKNMYNKPHTLLSNELSKFVPLNFILKMPSINNEHKIALQDKILNALFNNLSKETLKGFNNKDIEEASKTSDKVMRIFGQELILINSQILELSSLITDNNEHLIKLQRDMEKLIFFFFFFFFF</sequence>
<feature type="compositionally biased region" description="Polar residues" evidence="1">
    <location>
        <begin position="129"/>
        <end position="142"/>
    </location>
</feature>
<dbReference type="PROSITE" id="PS51391">
    <property type="entry name" value="CID"/>
    <property type="match status" value="1"/>
</dbReference>
<dbReference type="AlphaFoldDB" id="A0A1A8YXC4"/>
<proteinExistence type="predicted"/>
<feature type="region of interest" description="Disordered" evidence="1">
    <location>
        <begin position="357"/>
        <end position="390"/>
    </location>
</feature>
<accession>A0A1A8YXC4</accession>
<protein>
    <recommendedName>
        <fullName evidence="2">CID domain-containing protein</fullName>
    </recommendedName>
</protein>
<feature type="compositionally biased region" description="Polar residues" evidence="1">
    <location>
        <begin position="292"/>
        <end position="310"/>
    </location>
</feature>
<dbReference type="InterPro" id="IPR008942">
    <property type="entry name" value="ENTH_VHS"/>
</dbReference>
<feature type="compositionally biased region" description="Low complexity" evidence="1">
    <location>
        <begin position="116"/>
        <end position="126"/>
    </location>
</feature>
<feature type="compositionally biased region" description="Basic and acidic residues" evidence="1">
    <location>
        <begin position="11"/>
        <end position="27"/>
    </location>
</feature>
<feature type="compositionally biased region" description="Basic and acidic residues" evidence="1">
    <location>
        <begin position="281"/>
        <end position="290"/>
    </location>
</feature>
<name>A0A1A8YXC4_PLAOA</name>
<feature type="compositionally biased region" description="Basic and acidic residues" evidence="1">
    <location>
        <begin position="202"/>
        <end position="222"/>
    </location>
</feature>
<feature type="compositionally biased region" description="Basic and acidic residues" evidence="1">
    <location>
        <begin position="106"/>
        <end position="115"/>
    </location>
</feature>
<evidence type="ECO:0000256" key="1">
    <source>
        <dbReference type="SAM" id="MobiDB-lite"/>
    </source>
</evidence>